<accession>A0AC59YEC1</accession>
<dbReference type="Proteomes" id="UP001162501">
    <property type="component" value="Chromosome 14"/>
</dbReference>
<gene>
    <name evidence="1" type="ORF">MRATA1EN22A_LOCUS5046</name>
</gene>
<proteinExistence type="predicted"/>
<protein>
    <submittedName>
        <fullName evidence="1">Uncharacterized protein</fullName>
    </submittedName>
</protein>
<dbReference type="EMBL" id="OX596098">
    <property type="protein sequence ID" value="CAM9618165.1"/>
    <property type="molecule type" value="Genomic_DNA"/>
</dbReference>
<reference evidence="1" key="2">
    <citation type="submission" date="2025-03" db="EMBL/GenBank/DDBJ databases">
        <authorList>
            <consortium name="ELIXIR-Norway"/>
            <consortium name="Elixir Norway"/>
        </authorList>
    </citation>
    <scope>NUCLEOTIDE SEQUENCE</scope>
</reference>
<evidence type="ECO:0000313" key="1">
    <source>
        <dbReference type="EMBL" id="CAM9618165.1"/>
    </source>
</evidence>
<sequence length="100" mass="11064">MNEKARPPLHISEVVHGKEKFSIWFHDSKVNLSVLLARGGLGRGMCPIERRTRGFSGEQGPGVGTENTLPPKVRMWSLASHARTLPFKCPLGQMTSHLCT</sequence>
<evidence type="ECO:0000313" key="2">
    <source>
        <dbReference type="Proteomes" id="UP001162501"/>
    </source>
</evidence>
<name>A0AC59YEC1_RANTA</name>
<organism evidence="1 2">
    <name type="scientific">Rangifer tarandus platyrhynchus</name>
    <name type="common">Svalbard reindeer</name>
    <dbReference type="NCBI Taxonomy" id="3082113"/>
    <lineage>
        <taxon>Eukaryota</taxon>
        <taxon>Metazoa</taxon>
        <taxon>Chordata</taxon>
        <taxon>Craniata</taxon>
        <taxon>Vertebrata</taxon>
        <taxon>Euteleostomi</taxon>
        <taxon>Mammalia</taxon>
        <taxon>Eutheria</taxon>
        <taxon>Laurasiatheria</taxon>
        <taxon>Artiodactyla</taxon>
        <taxon>Ruminantia</taxon>
        <taxon>Pecora</taxon>
        <taxon>Cervidae</taxon>
        <taxon>Odocoileinae</taxon>
        <taxon>Rangifer</taxon>
    </lineage>
</organism>
<reference evidence="1" key="1">
    <citation type="submission" date="2023-05" db="EMBL/GenBank/DDBJ databases">
        <authorList>
            <consortium name="ELIXIR-Norway"/>
        </authorList>
    </citation>
    <scope>NUCLEOTIDE SEQUENCE</scope>
</reference>